<organism evidence="1 2">
    <name type="scientific">Anaerotruncus colihominis DSM 17241</name>
    <dbReference type="NCBI Taxonomy" id="445972"/>
    <lineage>
        <taxon>Bacteria</taxon>
        <taxon>Bacillati</taxon>
        <taxon>Bacillota</taxon>
        <taxon>Clostridia</taxon>
        <taxon>Eubacteriales</taxon>
        <taxon>Oscillospiraceae</taxon>
        <taxon>Anaerotruncus</taxon>
    </lineage>
</organism>
<dbReference type="HOGENOM" id="CLU_3228803_0_0_9"/>
<accession>B0PHP5</accession>
<comment type="caution">
    <text evidence="1">The sequence shown here is derived from an EMBL/GenBank/DDBJ whole genome shotgun (WGS) entry which is preliminary data.</text>
</comment>
<evidence type="ECO:0000313" key="2">
    <source>
        <dbReference type="Proteomes" id="UP000003803"/>
    </source>
</evidence>
<keyword evidence="2" id="KW-1185">Reference proteome</keyword>
<proteinExistence type="predicted"/>
<evidence type="ECO:0000313" key="1">
    <source>
        <dbReference type="EMBL" id="EDS09014.1"/>
    </source>
</evidence>
<reference evidence="1" key="2">
    <citation type="submission" date="2013-09" db="EMBL/GenBank/DDBJ databases">
        <title>Draft genome sequence of Anaerotruncus colihominis(DSM 17241).</title>
        <authorList>
            <person name="Sudarsanam P."/>
            <person name="Ley R."/>
            <person name="Guruge J."/>
            <person name="Turnbaugh P.J."/>
            <person name="Mahowald M."/>
            <person name="Liep D."/>
            <person name="Gordon J."/>
        </authorList>
    </citation>
    <scope>NUCLEOTIDE SEQUENCE</scope>
    <source>
        <strain evidence="1">DSM 17241</strain>
    </source>
</reference>
<gene>
    <name evidence="1" type="ORF">ANACOL_04339</name>
</gene>
<dbReference type="AlphaFoldDB" id="B0PHP5"/>
<reference evidence="1" key="1">
    <citation type="submission" date="2007-11" db="EMBL/GenBank/DDBJ databases">
        <authorList>
            <person name="Fulton L."/>
            <person name="Clifton S."/>
            <person name="Fulton B."/>
            <person name="Xu J."/>
            <person name="Minx P."/>
            <person name="Pepin K.H."/>
            <person name="Johnson M."/>
            <person name="Thiruvilangam P."/>
            <person name="Bhonagiri V."/>
            <person name="Nash W.E."/>
            <person name="Mardis E.R."/>
            <person name="Wilson R.K."/>
        </authorList>
    </citation>
    <scope>NUCLEOTIDE SEQUENCE [LARGE SCALE GENOMIC DNA]</scope>
    <source>
        <strain evidence="1">DSM 17241</strain>
    </source>
</reference>
<sequence>MFHKQTLLIKIFQFLSLLTIALKTAVRQLNFGKVKKPLKYRHF</sequence>
<dbReference type="Proteomes" id="UP000003803">
    <property type="component" value="Unassembled WGS sequence"/>
</dbReference>
<dbReference type="EMBL" id="ABGD02000034">
    <property type="protein sequence ID" value="EDS09014.1"/>
    <property type="molecule type" value="Genomic_DNA"/>
</dbReference>
<protein>
    <submittedName>
        <fullName evidence="1">Uncharacterized protein</fullName>
    </submittedName>
</protein>
<name>B0PHP5_9FIRM</name>